<dbReference type="GO" id="GO:0032993">
    <property type="term" value="C:protein-DNA complex"/>
    <property type="evidence" value="ECO:0007669"/>
    <property type="project" value="TreeGrafter"/>
</dbReference>
<dbReference type="GO" id="GO:0006307">
    <property type="term" value="P:DNA alkylation repair"/>
    <property type="evidence" value="ECO:0007669"/>
    <property type="project" value="TreeGrafter"/>
</dbReference>
<dbReference type="RefSeq" id="WP_002463289.1">
    <property type="nucleotide sequence ID" value="NZ_AEUN01000377.1"/>
</dbReference>
<dbReference type="Proteomes" id="UP000005413">
    <property type="component" value="Unassembled WGS sequence"/>
</dbReference>
<protein>
    <submittedName>
        <fullName evidence="3">DNA-3-methyladenine glycosylase II</fullName>
    </submittedName>
</protein>
<dbReference type="GO" id="GO:0043916">
    <property type="term" value="F:DNA-7-methylguanine glycosylase activity"/>
    <property type="evidence" value="ECO:0007669"/>
    <property type="project" value="TreeGrafter"/>
</dbReference>
<dbReference type="PATRIC" id="fig|911238.3.peg.885"/>
<dbReference type="AlphaFoldDB" id="G5JHY0"/>
<dbReference type="SUPFAM" id="SSF48150">
    <property type="entry name" value="DNA-glycosylase"/>
    <property type="match status" value="1"/>
</dbReference>
<evidence type="ECO:0000256" key="2">
    <source>
        <dbReference type="ARBA" id="ARBA00023204"/>
    </source>
</evidence>
<dbReference type="GO" id="GO:0008725">
    <property type="term" value="F:DNA-3-methyladenine glycosylase activity"/>
    <property type="evidence" value="ECO:0007669"/>
    <property type="project" value="TreeGrafter"/>
</dbReference>
<reference evidence="3 4" key="1">
    <citation type="journal article" date="2012" name="BMC Genomics">
        <title>Comparative genomic analysis of the genus Staphylococcus including Staphylococcus aureus and its newly described sister species Staphylococcus simiae.</title>
        <authorList>
            <person name="Suzuki H."/>
            <person name="Lefebure T."/>
            <person name="Pavinski Bitar P."/>
            <person name="Stanhope M.J."/>
        </authorList>
    </citation>
    <scope>NUCLEOTIDE SEQUENCE [LARGE SCALE GENOMIC DNA]</scope>
    <source>
        <strain evidence="3 4">CCM 7213</strain>
    </source>
</reference>
<dbReference type="PANTHER" id="PTHR43003:SF5">
    <property type="entry name" value="DNA-3-METHYLADENINE GLYCOSYLASE"/>
    <property type="match status" value="1"/>
</dbReference>
<accession>G5JHY0</accession>
<dbReference type="GO" id="GO:0006285">
    <property type="term" value="P:base-excision repair, AP site formation"/>
    <property type="evidence" value="ECO:0007669"/>
    <property type="project" value="TreeGrafter"/>
</dbReference>
<evidence type="ECO:0000313" key="4">
    <source>
        <dbReference type="Proteomes" id="UP000005413"/>
    </source>
</evidence>
<keyword evidence="2" id="KW-0234">DNA repair</keyword>
<evidence type="ECO:0000313" key="3">
    <source>
        <dbReference type="EMBL" id="EHJ08173.1"/>
    </source>
</evidence>
<evidence type="ECO:0000256" key="1">
    <source>
        <dbReference type="ARBA" id="ARBA00022763"/>
    </source>
</evidence>
<keyword evidence="4" id="KW-1185">Reference proteome</keyword>
<gene>
    <name evidence="3" type="ORF">SS7213T_05311</name>
</gene>
<proteinExistence type="predicted"/>
<comment type="caution">
    <text evidence="3">The sequence shown here is derived from an EMBL/GenBank/DDBJ whole genome shotgun (WGS) entry which is preliminary data.</text>
</comment>
<dbReference type="OrthoDB" id="9785929at2"/>
<dbReference type="InterPro" id="IPR051912">
    <property type="entry name" value="Alkylbase_DNA_Glycosylase/TA"/>
</dbReference>
<dbReference type="EMBL" id="AEUN01000377">
    <property type="protein sequence ID" value="EHJ08173.1"/>
    <property type="molecule type" value="Genomic_DNA"/>
</dbReference>
<organism evidence="3 4">
    <name type="scientific">Staphylococcus simiae CCM 7213 = CCUG 51256</name>
    <dbReference type="NCBI Taxonomy" id="911238"/>
    <lineage>
        <taxon>Bacteria</taxon>
        <taxon>Bacillati</taxon>
        <taxon>Bacillota</taxon>
        <taxon>Bacilli</taxon>
        <taxon>Bacillales</taxon>
        <taxon>Staphylococcaceae</taxon>
        <taxon>Staphylococcus</taxon>
    </lineage>
</organism>
<dbReference type="InterPro" id="IPR011257">
    <property type="entry name" value="DNA_glycosylase"/>
</dbReference>
<keyword evidence="1" id="KW-0227">DNA damage</keyword>
<name>G5JHY0_9STAP</name>
<dbReference type="Gene3D" id="1.10.340.30">
    <property type="entry name" value="Hypothetical protein, domain 2"/>
    <property type="match status" value="1"/>
</dbReference>
<sequence>MSDIKEGYIFPKQPFDFNKSVAFLKGFKPADDEQDITKQSLTKGVQIAHQNFVFTLKSIGSIDAPKLAYTLYSEEDINDKVEQHVVARLRFFLSMDDDLEHFYKLGNKDPLFKPILDDLYGYHQVKFLSAFENACWAILSTRAPMPLAKKMKQNFAKAFGGQIAYNNKSYIAFPQATSIKHISVEDIEQVIHNHQKATYLKNVIDFFAHENGFDLAQGDYDAVKDKLLTIKGIGKWSATFIMLRGLGFMEHLPDNEKVLNDKIQALYQSTSIDIQSVINYYGDAKGYWVHYIRAYDALKS</sequence>
<dbReference type="GO" id="GO:0032131">
    <property type="term" value="F:alkylated DNA binding"/>
    <property type="evidence" value="ECO:0007669"/>
    <property type="project" value="TreeGrafter"/>
</dbReference>
<dbReference type="PANTHER" id="PTHR43003">
    <property type="entry name" value="DNA-3-METHYLADENINE GLYCOSYLASE"/>
    <property type="match status" value="1"/>
</dbReference>
<dbReference type="InterPro" id="IPR037046">
    <property type="entry name" value="AlkA_N_sf"/>
</dbReference>
<dbReference type="Gene3D" id="3.30.310.20">
    <property type="entry name" value="DNA-3-methyladenine glycosylase AlkA, N-terminal domain"/>
    <property type="match status" value="1"/>
</dbReference>